<evidence type="ECO:0000313" key="3">
    <source>
        <dbReference type="Proteomes" id="UP000321638"/>
    </source>
</evidence>
<accession>A0A5C8PS81</accession>
<dbReference type="AlphaFoldDB" id="A0A5C8PS81"/>
<dbReference type="Gene3D" id="2.60.120.10">
    <property type="entry name" value="Jelly Rolls"/>
    <property type="match status" value="1"/>
</dbReference>
<proteinExistence type="predicted"/>
<feature type="domain" description="Cupin type-2" evidence="1">
    <location>
        <begin position="28"/>
        <end position="98"/>
    </location>
</feature>
<dbReference type="CDD" id="cd06982">
    <property type="entry name" value="cupin_BauB-like"/>
    <property type="match status" value="1"/>
</dbReference>
<protein>
    <submittedName>
        <fullName evidence="2">Cupin domain-containing protein</fullName>
    </submittedName>
</protein>
<dbReference type="SUPFAM" id="SSF51182">
    <property type="entry name" value="RmlC-like cupins"/>
    <property type="match status" value="1"/>
</dbReference>
<name>A0A5C8PS81_9HYPH</name>
<reference evidence="2 3" key="1">
    <citation type="submission" date="2019-06" db="EMBL/GenBank/DDBJ databases">
        <title>New taxonomy in bacterial strain CC-CFT640, isolated from vineyard.</title>
        <authorList>
            <person name="Lin S.-Y."/>
            <person name="Tsai C.-F."/>
            <person name="Young C.-C."/>
        </authorList>
    </citation>
    <scope>NUCLEOTIDE SEQUENCE [LARGE SCALE GENOMIC DNA]</scope>
    <source>
        <strain evidence="2 3">CC-CFT640</strain>
    </source>
</reference>
<comment type="caution">
    <text evidence="2">The sequence shown here is derived from an EMBL/GenBank/DDBJ whole genome shotgun (WGS) entry which is preliminary data.</text>
</comment>
<evidence type="ECO:0000259" key="1">
    <source>
        <dbReference type="Pfam" id="PF07883"/>
    </source>
</evidence>
<dbReference type="InterPro" id="IPR014710">
    <property type="entry name" value="RmlC-like_jellyroll"/>
</dbReference>
<dbReference type="EMBL" id="VDUZ01000007">
    <property type="protein sequence ID" value="TXL78129.1"/>
    <property type="molecule type" value="Genomic_DNA"/>
</dbReference>
<evidence type="ECO:0000313" key="2">
    <source>
        <dbReference type="EMBL" id="TXL78129.1"/>
    </source>
</evidence>
<gene>
    <name evidence="2" type="ORF">FHP25_07960</name>
</gene>
<sequence>MAERPEDAKRVLAKGTKQLETDRAIVTEWRFPPGGHTGWHRHGHDYVVVPITSGELAIWTGTQEVRSALATGVSYTRAAGVEHDVINPNDFEFVFIEVELKP</sequence>
<organism evidence="2 3">
    <name type="scientific">Vineibacter terrae</name>
    <dbReference type="NCBI Taxonomy" id="2586908"/>
    <lineage>
        <taxon>Bacteria</taxon>
        <taxon>Pseudomonadati</taxon>
        <taxon>Pseudomonadota</taxon>
        <taxon>Alphaproteobacteria</taxon>
        <taxon>Hyphomicrobiales</taxon>
        <taxon>Vineibacter</taxon>
    </lineage>
</organism>
<dbReference type="RefSeq" id="WP_147846397.1">
    <property type="nucleotide sequence ID" value="NZ_VDUZ01000007.1"/>
</dbReference>
<dbReference type="InterPro" id="IPR011051">
    <property type="entry name" value="RmlC_Cupin_sf"/>
</dbReference>
<dbReference type="InterPro" id="IPR013096">
    <property type="entry name" value="Cupin_2"/>
</dbReference>
<keyword evidence="3" id="KW-1185">Reference proteome</keyword>
<dbReference type="Pfam" id="PF07883">
    <property type="entry name" value="Cupin_2"/>
    <property type="match status" value="1"/>
</dbReference>
<dbReference type="Proteomes" id="UP000321638">
    <property type="component" value="Unassembled WGS sequence"/>
</dbReference>
<dbReference type="OrthoDB" id="9800684at2"/>